<comment type="caution">
    <text evidence="4">The sequence shown here is derived from an EMBL/GenBank/DDBJ whole genome shotgun (WGS) entry which is preliminary data.</text>
</comment>
<keyword evidence="5" id="KW-1185">Reference proteome</keyword>
<dbReference type="Pfam" id="PF13458">
    <property type="entry name" value="Peripla_BP_6"/>
    <property type="match status" value="1"/>
</dbReference>
<accession>A0A8J3Z3H6</accession>
<dbReference type="PANTHER" id="PTHR47628">
    <property type="match status" value="1"/>
</dbReference>
<comment type="similarity">
    <text evidence="1">Belongs to the leucine-binding protein family.</text>
</comment>
<evidence type="ECO:0000256" key="2">
    <source>
        <dbReference type="ARBA" id="ARBA00022729"/>
    </source>
</evidence>
<dbReference type="RefSeq" id="WP_203995906.1">
    <property type="nucleotide sequence ID" value="NZ_BOPG01000027.1"/>
</dbReference>
<proteinExistence type="inferred from homology"/>
<name>A0A8J3Z3H6_9ACTN</name>
<keyword evidence="2" id="KW-0732">Signal</keyword>
<dbReference type="Proteomes" id="UP000612585">
    <property type="component" value="Unassembled WGS sequence"/>
</dbReference>
<evidence type="ECO:0000313" key="5">
    <source>
        <dbReference type="Proteomes" id="UP000612585"/>
    </source>
</evidence>
<evidence type="ECO:0000259" key="3">
    <source>
        <dbReference type="Pfam" id="PF13458"/>
    </source>
</evidence>
<dbReference type="PANTHER" id="PTHR47628:SF1">
    <property type="entry name" value="ALIPHATIC AMIDASE EXPRESSION-REGULATING PROTEIN"/>
    <property type="match status" value="1"/>
</dbReference>
<dbReference type="AlphaFoldDB" id="A0A8J3Z3H6"/>
<organism evidence="4 5">
    <name type="scientific">Virgisporangium aurantiacum</name>
    <dbReference type="NCBI Taxonomy" id="175570"/>
    <lineage>
        <taxon>Bacteria</taxon>
        <taxon>Bacillati</taxon>
        <taxon>Actinomycetota</taxon>
        <taxon>Actinomycetes</taxon>
        <taxon>Micromonosporales</taxon>
        <taxon>Micromonosporaceae</taxon>
        <taxon>Virgisporangium</taxon>
    </lineage>
</organism>
<feature type="domain" description="Leucine-binding protein" evidence="3">
    <location>
        <begin position="25"/>
        <end position="359"/>
    </location>
</feature>
<evidence type="ECO:0000313" key="4">
    <source>
        <dbReference type="EMBL" id="GIJ56929.1"/>
    </source>
</evidence>
<gene>
    <name evidence="4" type="ORF">Vau01_044450</name>
</gene>
<dbReference type="Gene3D" id="3.40.50.2300">
    <property type="match status" value="2"/>
</dbReference>
<dbReference type="CDD" id="cd06358">
    <property type="entry name" value="PBP1_NHase"/>
    <property type="match status" value="1"/>
</dbReference>
<dbReference type="EMBL" id="BOPG01000027">
    <property type="protein sequence ID" value="GIJ56929.1"/>
    <property type="molecule type" value="Genomic_DNA"/>
</dbReference>
<reference evidence="4" key="1">
    <citation type="submission" date="2021-01" db="EMBL/GenBank/DDBJ databases">
        <title>Whole genome shotgun sequence of Virgisporangium aurantiacum NBRC 16421.</title>
        <authorList>
            <person name="Komaki H."/>
            <person name="Tamura T."/>
        </authorList>
    </citation>
    <scope>NUCLEOTIDE SEQUENCE</scope>
    <source>
        <strain evidence="4">NBRC 16421</strain>
    </source>
</reference>
<dbReference type="InterPro" id="IPR028081">
    <property type="entry name" value="Leu-bd"/>
</dbReference>
<evidence type="ECO:0000256" key="1">
    <source>
        <dbReference type="ARBA" id="ARBA00010062"/>
    </source>
</evidence>
<dbReference type="SUPFAM" id="SSF53822">
    <property type="entry name" value="Periplasmic binding protein-like I"/>
    <property type="match status" value="1"/>
</dbReference>
<sequence length="369" mass="38455">MADDVTVITDPMEARLLAPEAHRVVRVGLIVPTSGTLGMIAPAALTCATLAAAEVNRAGGILGRPVELVVIDGGGPPSAVAASVAGLVRDAAVAALVGTHASDVRVAAARAVGGVVPYVYTPPYEGGERTPGVFLLGETPDRQLRPVLDWLVTHRRARRWFLLGNDYVWPRRVHAAARRYLRRAGAEVVADRHVPRGTVDAGPLVEAVGAARVDAVLLSLVGSDLVAFNRMFAASRWSGQVLRLCGALEENGLLGAGGDDTGELYAAMGYFAAVATEPSLDFAARYTTRFGLHAPPLNGHGEGCYDGVRLLAALAERAGSLAVPAVDGVGDGTTLTGGRGEFTLCDRHAVQPVYLARADGLDFDVLAAF</sequence>
<dbReference type="InterPro" id="IPR028082">
    <property type="entry name" value="Peripla_BP_I"/>
</dbReference>
<protein>
    <submittedName>
        <fullName evidence="4">Nitrile hydratase regulator</fullName>
    </submittedName>
</protein>